<dbReference type="EMBL" id="PFQB01000048">
    <property type="protein sequence ID" value="PJA14516.1"/>
    <property type="molecule type" value="Genomic_DNA"/>
</dbReference>
<dbReference type="Pfam" id="PF01668">
    <property type="entry name" value="SmpB"/>
    <property type="match status" value="1"/>
</dbReference>
<feature type="non-terminal residue" evidence="1">
    <location>
        <position position="1"/>
    </location>
</feature>
<sequence>KKQLLEITTQRQQQKAQVVPIVLGIEKNLVKVEIGLARSLKKYDKKNRRKEREERLKVQRIMKTVEIR</sequence>
<accession>A0A2M7W293</accession>
<dbReference type="SUPFAM" id="SSF74982">
    <property type="entry name" value="Small protein B (SmpB)"/>
    <property type="match status" value="1"/>
</dbReference>
<organism evidence="1 2">
    <name type="scientific">Candidatus Dojkabacteria bacterium CG_4_10_14_0_2_um_filter_Dojkabacteria_WS6_41_15</name>
    <dbReference type="NCBI Taxonomy" id="2014249"/>
    <lineage>
        <taxon>Bacteria</taxon>
        <taxon>Candidatus Dojkabacteria</taxon>
    </lineage>
</organism>
<name>A0A2M7W293_9BACT</name>
<evidence type="ECO:0000313" key="2">
    <source>
        <dbReference type="Proteomes" id="UP000228952"/>
    </source>
</evidence>
<reference evidence="2" key="1">
    <citation type="submission" date="2017-09" db="EMBL/GenBank/DDBJ databases">
        <title>Depth-based differentiation of microbial function through sediment-hosted aquifers and enrichment of novel symbionts in the deep terrestrial subsurface.</title>
        <authorList>
            <person name="Probst A.J."/>
            <person name="Ladd B."/>
            <person name="Jarett J.K."/>
            <person name="Geller-Mcgrath D.E."/>
            <person name="Sieber C.M.K."/>
            <person name="Emerson J.B."/>
            <person name="Anantharaman K."/>
            <person name="Thomas B.C."/>
            <person name="Malmstrom R."/>
            <person name="Stieglmeier M."/>
            <person name="Klingl A."/>
            <person name="Woyke T."/>
            <person name="Ryan C.M."/>
            <person name="Banfield J.F."/>
        </authorList>
    </citation>
    <scope>NUCLEOTIDE SEQUENCE [LARGE SCALE GENOMIC DNA]</scope>
</reference>
<protein>
    <submittedName>
        <fullName evidence="1">SsrA-binding protein</fullName>
    </submittedName>
</protein>
<dbReference type="InterPro" id="IPR023620">
    <property type="entry name" value="SmpB"/>
</dbReference>
<dbReference type="GO" id="GO:0003723">
    <property type="term" value="F:RNA binding"/>
    <property type="evidence" value="ECO:0007669"/>
    <property type="project" value="InterPro"/>
</dbReference>
<evidence type="ECO:0000313" key="1">
    <source>
        <dbReference type="EMBL" id="PJA14516.1"/>
    </source>
</evidence>
<proteinExistence type="predicted"/>
<dbReference type="Proteomes" id="UP000228952">
    <property type="component" value="Unassembled WGS sequence"/>
</dbReference>
<dbReference type="InterPro" id="IPR000037">
    <property type="entry name" value="SsrA-bd_prot"/>
</dbReference>
<gene>
    <name evidence="1" type="ORF">COX64_01885</name>
</gene>
<comment type="caution">
    <text evidence="1">The sequence shown here is derived from an EMBL/GenBank/DDBJ whole genome shotgun (WGS) entry which is preliminary data.</text>
</comment>
<dbReference type="AlphaFoldDB" id="A0A2M7W293"/>